<organism evidence="7 8">
    <name type="scientific">Enterococcus faecalis TX4248</name>
    <dbReference type="NCBI Taxonomy" id="749495"/>
    <lineage>
        <taxon>Bacteria</taxon>
        <taxon>Bacillati</taxon>
        <taxon>Bacillota</taxon>
        <taxon>Bacilli</taxon>
        <taxon>Lactobacillales</taxon>
        <taxon>Enterococcaceae</taxon>
        <taxon>Enterococcus</taxon>
    </lineage>
</organism>
<comment type="similarity">
    <text evidence="5">Belongs to the class-II pyridoxal-phosphate-dependent aminotransferase family. MalY/PatB cystathionine beta-lyase subfamily.</text>
</comment>
<dbReference type="CDD" id="cd00609">
    <property type="entry name" value="AAT_like"/>
    <property type="match status" value="1"/>
</dbReference>
<dbReference type="PANTHER" id="PTHR43525">
    <property type="entry name" value="PROTEIN MALY"/>
    <property type="match status" value="1"/>
</dbReference>
<dbReference type="EMBL" id="AEBR01000029">
    <property type="protein sequence ID" value="EFM83302.1"/>
    <property type="molecule type" value="Genomic_DNA"/>
</dbReference>
<dbReference type="InterPro" id="IPR027619">
    <property type="entry name" value="C-S_lyase_PatB-like"/>
</dbReference>
<dbReference type="GO" id="GO:0008483">
    <property type="term" value="F:transaminase activity"/>
    <property type="evidence" value="ECO:0007669"/>
    <property type="project" value="UniProtKB-KW"/>
</dbReference>
<gene>
    <name evidence="7" type="ORF">HMPREF9498_01073</name>
</gene>
<reference evidence="8" key="1">
    <citation type="submission" date="2010-07" db="EMBL/GenBank/DDBJ databases">
        <authorList>
            <person name="Weinstock G."/>
            <person name="Sodergren E."/>
            <person name="Clifton S."/>
            <person name="Fulton L."/>
            <person name="Fulton B."/>
            <person name="Courtney L."/>
            <person name="Fronick C."/>
            <person name="Harrison M."/>
            <person name="Strong C."/>
            <person name="Farmer C."/>
            <person name="Delahaunty K."/>
            <person name="Markovic C."/>
            <person name="Hall O."/>
            <person name="Minx P."/>
            <person name="Tomlinson C."/>
            <person name="Mitreva M."/>
            <person name="Hou S."/>
            <person name="Chen J."/>
            <person name="Wollam A."/>
            <person name="Pepin K.H."/>
            <person name="Johnson M."/>
            <person name="Bhonagiri V."/>
            <person name="Zhang X."/>
            <person name="Suruliraj S."/>
            <person name="Warren W."/>
            <person name="Chinwalla A."/>
            <person name="Mardis E.R."/>
            <person name="Wilson R.K."/>
        </authorList>
    </citation>
    <scope>NUCLEOTIDE SEQUENCE [LARGE SCALE GENOMIC DNA]</scope>
    <source>
        <strain evidence="8">TX4248</strain>
    </source>
</reference>
<evidence type="ECO:0000256" key="3">
    <source>
        <dbReference type="ARBA" id="ARBA00022898"/>
    </source>
</evidence>
<evidence type="ECO:0000313" key="7">
    <source>
        <dbReference type="EMBL" id="EFM83302.1"/>
    </source>
</evidence>
<dbReference type="PANTHER" id="PTHR43525:SF1">
    <property type="entry name" value="PROTEIN MALY"/>
    <property type="match status" value="1"/>
</dbReference>
<dbReference type="Pfam" id="PF00155">
    <property type="entry name" value="Aminotran_1_2"/>
    <property type="match status" value="1"/>
</dbReference>
<dbReference type="HOGENOM" id="CLU_017584_15_0_9"/>
<keyword evidence="4" id="KW-0456">Lyase</keyword>
<comment type="caution">
    <text evidence="7">The sequence shown here is derived from an EMBL/GenBank/DDBJ whole genome shotgun (WGS) entry which is preliminary data.</text>
</comment>
<dbReference type="InterPro" id="IPR015422">
    <property type="entry name" value="PyrdxlP-dep_Trfase_small"/>
</dbReference>
<dbReference type="GO" id="GO:0047804">
    <property type="term" value="F:cysteine-S-conjugate beta-lyase activity"/>
    <property type="evidence" value="ECO:0007669"/>
    <property type="project" value="UniProtKB-EC"/>
</dbReference>
<dbReference type="GO" id="GO:0030170">
    <property type="term" value="F:pyridoxal phosphate binding"/>
    <property type="evidence" value="ECO:0007669"/>
    <property type="project" value="InterPro"/>
</dbReference>
<dbReference type="InterPro" id="IPR004839">
    <property type="entry name" value="Aminotransferase_I/II_large"/>
</dbReference>
<keyword evidence="7" id="KW-0808">Transferase</keyword>
<protein>
    <recommendedName>
        <fullName evidence="2">cysteine-S-conjugate beta-lyase</fullName>
        <ecNumber evidence="2">4.4.1.13</ecNumber>
    </recommendedName>
</protein>
<evidence type="ECO:0000313" key="8">
    <source>
        <dbReference type="Proteomes" id="UP000004846"/>
    </source>
</evidence>
<dbReference type="InterPro" id="IPR051798">
    <property type="entry name" value="Class-II_PLP-Dep_Aminotrans"/>
</dbReference>
<accession>A0A125W6Z4</accession>
<keyword evidence="7" id="KW-0032">Aminotransferase</keyword>
<evidence type="ECO:0000256" key="4">
    <source>
        <dbReference type="ARBA" id="ARBA00023239"/>
    </source>
</evidence>
<dbReference type="EC" id="4.4.1.13" evidence="2"/>
<evidence type="ECO:0000256" key="1">
    <source>
        <dbReference type="ARBA" id="ARBA00001933"/>
    </source>
</evidence>
<name>A0A125W6Z4_ENTFL</name>
<dbReference type="InterPro" id="IPR015421">
    <property type="entry name" value="PyrdxlP-dep_Trfase_major"/>
</dbReference>
<dbReference type="NCBIfam" id="TIGR04350">
    <property type="entry name" value="C_S_lyase_PatB"/>
    <property type="match status" value="1"/>
</dbReference>
<dbReference type="AlphaFoldDB" id="A0A125W6Z4"/>
<dbReference type="Gene3D" id="3.40.640.10">
    <property type="entry name" value="Type I PLP-dependent aspartate aminotransferase-like (Major domain)"/>
    <property type="match status" value="1"/>
</dbReference>
<dbReference type="Gene3D" id="3.90.1150.10">
    <property type="entry name" value="Aspartate Aminotransferase, domain 1"/>
    <property type="match status" value="1"/>
</dbReference>
<dbReference type="InterPro" id="IPR015424">
    <property type="entry name" value="PyrdxlP-dep_Trfase"/>
</dbReference>
<evidence type="ECO:0000259" key="6">
    <source>
        <dbReference type="Pfam" id="PF00155"/>
    </source>
</evidence>
<comment type="cofactor">
    <cofactor evidence="1">
        <name>pyridoxal 5'-phosphate</name>
        <dbReference type="ChEBI" id="CHEBI:597326"/>
    </cofactor>
</comment>
<keyword evidence="3" id="KW-0663">Pyridoxal phosphate</keyword>
<dbReference type="RefSeq" id="WP_002399101.1">
    <property type="nucleotide sequence ID" value="NZ_GL454434.1"/>
</dbReference>
<evidence type="ECO:0000256" key="2">
    <source>
        <dbReference type="ARBA" id="ARBA00012224"/>
    </source>
</evidence>
<feature type="domain" description="Aminotransferase class I/classII large" evidence="6">
    <location>
        <begin position="31"/>
        <end position="383"/>
    </location>
</feature>
<proteinExistence type="inferred from homology"/>
<dbReference type="Proteomes" id="UP000004846">
    <property type="component" value="Unassembled WGS sequence"/>
</dbReference>
<sequence length="404" mass="46278">MKSVSFDKAIDRRGTYCTQWDFVEDRFGEADLLPFTISDTDFAVPEAVLATLQERLNHPVFGYTRWNHPQLKEAIQTWYQTRFQTKIEEHWIMYTPTVIYGISALIQLLTNEGEGIILQTPAYDAFFKVIQENKRQVVANELLYQEKRYSIDFIDLEKKLAQPENRCLLLCSPHNPTGRVWEQWELERIVSLCQQYDVFLLSDEIHMDIVNKGYVHRPITQFDYKKSAIITSGTKTFNFPGLIFAYALIPDNELRDAFQLKLKNADGLSSTSILGMLATMTAYQKCGTWVDELNDYLAENQRYVKDFLQTYLPKIKVTELEATYLMWLDVSAAVPDVARLQEALVSVGKVAIMDGSIYGGNGQRFLRLNIGCSQAKLHEGLERMRQGFEAVLQKDGTASALGNN</sequence>
<evidence type="ECO:0000256" key="5">
    <source>
        <dbReference type="ARBA" id="ARBA00037974"/>
    </source>
</evidence>
<dbReference type="SUPFAM" id="SSF53383">
    <property type="entry name" value="PLP-dependent transferases"/>
    <property type="match status" value="1"/>
</dbReference>